<dbReference type="Proteomes" id="UP001066276">
    <property type="component" value="Chromosome 11"/>
</dbReference>
<accession>A0AAV7LTF1</accession>
<feature type="compositionally biased region" description="Basic and acidic residues" evidence="1">
    <location>
        <begin position="67"/>
        <end position="85"/>
    </location>
</feature>
<proteinExistence type="predicted"/>
<keyword evidence="3" id="KW-1185">Reference proteome</keyword>
<reference evidence="2" key="1">
    <citation type="journal article" date="2022" name="bioRxiv">
        <title>Sequencing and chromosome-scale assembly of the giantPleurodeles waltlgenome.</title>
        <authorList>
            <person name="Brown T."/>
            <person name="Elewa A."/>
            <person name="Iarovenko S."/>
            <person name="Subramanian E."/>
            <person name="Araus A.J."/>
            <person name="Petzold A."/>
            <person name="Susuki M."/>
            <person name="Suzuki K.-i.T."/>
            <person name="Hayashi T."/>
            <person name="Toyoda A."/>
            <person name="Oliveira C."/>
            <person name="Osipova E."/>
            <person name="Leigh N.D."/>
            <person name="Simon A."/>
            <person name="Yun M.H."/>
        </authorList>
    </citation>
    <scope>NUCLEOTIDE SEQUENCE</scope>
    <source>
        <strain evidence="2">20211129_DDA</strain>
        <tissue evidence="2">Liver</tissue>
    </source>
</reference>
<name>A0AAV7LTF1_PLEWA</name>
<protein>
    <submittedName>
        <fullName evidence="2">Uncharacterized protein</fullName>
    </submittedName>
</protein>
<comment type="caution">
    <text evidence="2">The sequence shown here is derived from an EMBL/GenBank/DDBJ whole genome shotgun (WGS) entry which is preliminary data.</text>
</comment>
<evidence type="ECO:0000313" key="3">
    <source>
        <dbReference type="Proteomes" id="UP001066276"/>
    </source>
</evidence>
<feature type="compositionally biased region" description="Basic residues" evidence="1">
    <location>
        <begin position="149"/>
        <end position="160"/>
    </location>
</feature>
<feature type="region of interest" description="Disordered" evidence="1">
    <location>
        <begin position="62"/>
        <end position="166"/>
    </location>
</feature>
<organism evidence="2 3">
    <name type="scientific">Pleurodeles waltl</name>
    <name type="common">Iberian ribbed newt</name>
    <dbReference type="NCBI Taxonomy" id="8319"/>
    <lineage>
        <taxon>Eukaryota</taxon>
        <taxon>Metazoa</taxon>
        <taxon>Chordata</taxon>
        <taxon>Craniata</taxon>
        <taxon>Vertebrata</taxon>
        <taxon>Euteleostomi</taxon>
        <taxon>Amphibia</taxon>
        <taxon>Batrachia</taxon>
        <taxon>Caudata</taxon>
        <taxon>Salamandroidea</taxon>
        <taxon>Salamandridae</taxon>
        <taxon>Pleurodelinae</taxon>
        <taxon>Pleurodeles</taxon>
    </lineage>
</organism>
<dbReference type="AlphaFoldDB" id="A0AAV7LTF1"/>
<gene>
    <name evidence="2" type="ORF">NDU88_006954</name>
</gene>
<sequence length="166" mass="18244">MRRPGAAPVPGPVRLLTASSGPRCWAPPKEEGLLPCRSDQKDFYLSTGFLVRRKILRTACSAVKNSPHADPERCRSTPQGKDRHNACGASRISTHGPPGQHLQTSKEEIDVTPAVREKIPHTAHRNDAQPDNKPRIPRTDPGKSGNPATHRRRLSAHQKTTHVFPA</sequence>
<evidence type="ECO:0000256" key="1">
    <source>
        <dbReference type="SAM" id="MobiDB-lite"/>
    </source>
</evidence>
<feature type="compositionally biased region" description="Basic and acidic residues" evidence="1">
    <location>
        <begin position="104"/>
        <end position="141"/>
    </location>
</feature>
<dbReference type="EMBL" id="JANPWB010000015">
    <property type="protein sequence ID" value="KAJ1093865.1"/>
    <property type="molecule type" value="Genomic_DNA"/>
</dbReference>
<evidence type="ECO:0000313" key="2">
    <source>
        <dbReference type="EMBL" id="KAJ1093865.1"/>
    </source>
</evidence>